<dbReference type="PATRIC" id="fig|224911.5.peg.860"/>
<keyword evidence="1" id="KW-0732">Signal</keyword>
<dbReference type="InParanoid" id="Q89W58"/>
<sequence length="311" mass="32228">METPSPQPSQRERSSSRPASAFAKASADKSGRGSAVCPLLAALQPPQRFINHNRCITGAVSFRGIGPVPVARAFRWSMLAASAALALGGCMQTAGPVAVMQPRADLDSMAYGQPYNAPQPVVVADGGGAIGALRNSFASAPAPMPVGYAAPMGAPVRYDASYHLDAGDKLRVVVYGQEGLTNSYAIDAGGSITMPLIGAVPARGRTTAGLAGEIAARLRNGYIREPSVAVEIEAYRPFFILGEVSAPGQYPYVPNMTVESAVAIAGGFSPRAKRDVVTVTHTEAGGSMRAVVPLGTPLAPGDTVFVGERWF</sequence>
<evidence type="ECO:0000259" key="4">
    <source>
        <dbReference type="Pfam" id="PF10531"/>
    </source>
</evidence>
<dbReference type="InterPro" id="IPR019554">
    <property type="entry name" value="Soluble_ligand-bd"/>
</dbReference>
<organism evidence="5 6">
    <name type="scientific">Bradyrhizobium diazoefficiens (strain JCM 10833 / BCRC 13528 / IAM 13628 / NBRC 14792 / USDA 110)</name>
    <dbReference type="NCBI Taxonomy" id="224911"/>
    <lineage>
        <taxon>Bacteria</taxon>
        <taxon>Pseudomonadati</taxon>
        <taxon>Pseudomonadota</taxon>
        <taxon>Alphaproteobacteria</taxon>
        <taxon>Hyphomicrobiales</taxon>
        <taxon>Nitrobacteraceae</taxon>
        <taxon>Bradyrhizobium</taxon>
    </lineage>
</organism>
<keyword evidence="6" id="KW-1185">Reference proteome</keyword>
<dbReference type="EMBL" id="BA000040">
    <property type="protein sequence ID" value="BAC46100.1"/>
    <property type="molecule type" value="Genomic_DNA"/>
</dbReference>
<feature type="region of interest" description="Disordered" evidence="2">
    <location>
        <begin position="1"/>
        <end position="32"/>
    </location>
</feature>
<dbReference type="PANTHER" id="PTHR33619">
    <property type="entry name" value="POLYSACCHARIDE EXPORT PROTEIN GFCE-RELATED"/>
    <property type="match status" value="1"/>
</dbReference>
<feature type="domain" description="Polysaccharide export protein N-terminal" evidence="3">
    <location>
        <begin position="159"/>
        <end position="232"/>
    </location>
</feature>
<name>Q89W58_BRADU</name>
<dbReference type="GO" id="GO:0015159">
    <property type="term" value="F:polysaccharide transmembrane transporter activity"/>
    <property type="evidence" value="ECO:0000318"/>
    <property type="project" value="GO_Central"/>
</dbReference>
<evidence type="ECO:0000313" key="6">
    <source>
        <dbReference type="Proteomes" id="UP000002526"/>
    </source>
</evidence>
<dbReference type="HOGENOM" id="CLU_038343_5_0_5"/>
<dbReference type="STRING" id="224911.AAV28_01010"/>
<dbReference type="EnsemblBacteria" id="BAC46100">
    <property type="protein sequence ID" value="BAC46100"/>
    <property type="gene ID" value="BAC46100"/>
</dbReference>
<protein>
    <submittedName>
        <fullName evidence="5">Blr0835 protein</fullName>
    </submittedName>
</protein>
<dbReference type="Pfam" id="PF10531">
    <property type="entry name" value="SLBB"/>
    <property type="match status" value="1"/>
</dbReference>
<evidence type="ECO:0000256" key="1">
    <source>
        <dbReference type="ARBA" id="ARBA00022729"/>
    </source>
</evidence>
<dbReference type="InterPro" id="IPR049712">
    <property type="entry name" value="Poly_export"/>
</dbReference>
<dbReference type="KEGG" id="bja:blr0835"/>
<dbReference type="AlphaFoldDB" id="Q89W58"/>
<dbReference type="Gene3D" id="3.30.1950.10">
    <property type="entry name" value="wza like domain"/>
    <property type="match status" value="1"/>
</dbReference>
<feature type="domain" description="Soluble ligand binding" evidence="4">
    <location>
        <begin position="238"/>
        <end position="291"/>
    </location>
</feature>
<feature type="compositionally biased region" description="Low complexity" evidence="2">
    <location>
        <begin position="16"/>
        <end position="25"/>
    </location>
</feature>
<evidence type="ECO:0000313" key="5">
    <source>
        <dbReference type="EMBL" id="BAC46100.1"/>
    </source>
</evidence>
<proteinExistence type="predicted"/>
<dbReference type="InterPro" id="IPR003715">
    <property type="entry name" value="Poly_export_N"/>
</dbReference>
<dbReference type="Proteomes" id="UP000002526">
    <property type="component" value="Chromosome"/>
</dbReference>
<gene>
    <name evidence="5" type="ordered locus">blr0835</name>
</gene>
<dbReference type="eggNOG" id="COG1596">
    <property type="taxonomic scope" value="Bacteria"/>
</dbReference>
<dbReference type="Pfam" id="PF02563">
    <property type="entry name" value="Poly_export"/>
    <property type="match status" value="1"/>
</dbReference>
<dbReference type="PhylomeDB" id="Q89W58"/>
<dbReference type="PANTHER" id="PTHR33619:SF3">
    <property type="entry name" value="POLYSACCHARIDE EXPORT PROTEIN GFCE-RELATED"/>
    <property type="match status" value="1"/>
</dbReference>
<evidence type="ECO:0000259" key="3">
    <source>
        <dbReference type="Pfam" id="PF02563"/>
    </source>
</evidence>
<accession>Q89W58</accession>
<evidence type="ECO:0000256" key="2">
    <source>
        <dbReference type="SAM" id="MobiDB-lite"/>
    </source>
</evidence>
<reference evidence="6" key="1">
    <citation type="journal article" date="2002" name="DNA Res.">
        <title>Complete genomic sequence of nitrogen-fixing symbiotic bacterium Bradyrhizobium japonicum USDA110.</title>
        <authorList>
            <person name="Kaneko T."/>
            <person name="Nakamura Y."/>
            <person name="Sato S."/>
            <person name="Minamisawa K."/>
            <person name="Uchiumi T."/>
            <person name="Sasamoto S."/>
            <person name="Watanabe A."/>
            <person name="Idesawa K."/>
            <person name="Iriguchi M."/>
            <person name="Kawashima K."/>
            <person name="Kohara M."/>
            <person name="Matsumoto M."/>
            <person name="Shimpo S."/>
            <person name="Tsuruoka H."/>
            <person name="Wada T."/>
            <person name="Yamada M."/>
            <person name="Tabata S."/>
        </authorList>
    </citation>
    <scope>NUCLEOTIDE SEQUENCE [LARGE SCALE GENOMIC DNA]</scope>
    <source>
        <strain evidence="6">JCM 10833 / BCRC 13528 / IAM 13628 / NBRC 14792 / USDA 110</strain>
    </source>
</reference>
<dbReference type="OrthoDB" id="197007at2"/>